<dbReference type="Pfam" id="PF00135">
    <property type="entry name" value="COesterase"/>
    <property type="match status" value="1"/>
</dbReference>
<dbReference type="Proteomes" id="UP001175227">
    <property type="component" value="Unassembled WGS sequence"/>
</dbReference>
<evidence type="ECO:0000256" key="3">
    <source>
        <dbReference type="RuleBase" id="RU361235"/>
    </source>
</evidence>
<evidence type="ECO:0000256" key="1">
    <source>
        <dbReference type="ARBA" id="ARBA00005964"/>
    </source>
</evidence>
<proteinExistence type="inferred from homology"/>
<dbReference type="SUPFAM" id="SSF53474">
    <property type="entry name" value="alpha/beta-Hydrolases"/>
    <property type="match status" value="1"/>
</dbReference>
<dbReference type="Gene3D" id="3.40.50.1820">
    <property type="entry name" value="alpha/beta hydrolase"/>
    <property type="match status" value="1"/>
</dbReference>
<dbReference type="InterPro" id="IPR019826">
    <property type="entry name" value="Carboxylesterase_B_AS"/>
</dbReference>
<keyword evidence="6" id="KW-1185">Reference proteome</keyword>
<dbReference type="AlphaFoldDB" id="A0AA39N766"/>
<keyword evidence="2 3" id="KW-0378">Hydrolase</keyword>
<dbReference type="InterPro" id="IPR002018">
    <property type="entry name" value="CarbesteraseB"/>
</dbReference>
<dbReference type="PROSITE" id="PS00122">
    <property type="entry name" value="CARBOXYLESTERASE_B_1"/>
    <property type="match status" value="1"/>
</dbReference>
<evidence type="ECO:0000313" key="5">
    <source>
        <dbReference type="EMBL" id="KAK0459890.1"/>
    </source>
</evidence>
<feature type="domain" description="Carboxylesterase type B" evidence="4">
    <location>
        <begin position="18"/>
        <end position="462"/>
    </location>
</feature>
<dbReference type="PANTHER" id="PTHR43142:SF1">
    <property type="entry name" value="CARBOXYLIC ESTER HYDROLASE"/>
    <property type="match status" value="1"/>
</dbReference>
<dbReference type="EC" id="3.1.1.-" evidence="3"/>
<dbReference type="PANTHER" id="PTHR43142">
    <property type="entry name" value="CARBOXYLIC ESTER HYDROLASE"/>
    <property type="match status" value="1"/>
</dbReference>
<comment type="caution">
    <text evidence="5">The sequence shown here is derived from an EMBL/GenBank/DDBJ whole genome shotgun (WGS) entry which is preliminary data.</text>
</comment>
<dbReference type="InterPro" id="IPR029058">
    <property type="entry name" value="AB_hydrolase_fold"/>
</dbReference>
<organism evidence="5 6">
    <name type="scientific">Armillaria novae-zelandiae</name>
    <dbReference type="NCBI Taxonomy" id="153914"/>
    <lineage>
        <taxon>Eukaryota</taxon>
        <taxon>Fungi</taxon>
        <taxon>Dikarya</taxon>
        <taxon>Basidiomycota</taxon>
        <taxon>Agaricomycotina</taxon>
        <taxon>Agaricomycetes</taxon>
        <taxon>Agaricomycetidae</taxon>
        <taxon>Agaricales</taxon>
        <taxon>Marasmiineae</taxon>
        <taxon>Physalacriaceae</taxon>
        <taxon>Armillaria</taxon>
    </lineage>
</organism>
<comment type="similarity">
    <text evidence="1 3">Belongs to the type-B carboxylesterase/lipase family.</text>
</comment>
<accession>A0AA39N766</accession>
<reference evidence="5" key="1">
    <citation type="submission" date="2023-06" db="EMBL/GenBank/DDBJ databases">
        <authorList>
            <consortium name="Lawrence Berkeley National Laboratory"/>
            <person name="Ahrendt S."/>
            <person name="Sahu N."/>
            <person name="Indic B."/>
            <person name="Wong-Bajracharya J."/>
            <person name="Merenyi Z."/>
            <person name="Ke H.-M."/>
            <person name="Monk M."/>
            <person name="Kocsube S."/>
            <person name="Drula E."/>
            <person name="Lipzen A."/>
            <person name="Balint B."/>
            <person name="Henrissat B."/>
            <person name="Andreopoulos B."/>
            <person name="Martin F.M."/>
            <person name="Harder C.B."/>
            <person name="Rigling D."/>
            <person name="Ford K.L."/>
            <person name="Foster G.D."/>
            <person name="Pangilinan J."/>
            <person name="Papanicolaou A."/>
            <person name="Barry K."/>
            <person name="LaButti K."/>
            <person name="Viragh M."/>
            <person name="Koriabine M."/>
            <person name="Yan M."/>
            <person name="Riley R."/>
            <person name="Champramary S."/>
            <person name="Plett K.L."/>
            <person name="Tsai I.J."/>
            <person name="Slot J."/>
            <person name="Sipos G."/>
            <person name="Plett J."/>
            <person name="Nagy L.G."/>
            <person name="Grigoriev I.V."/>
        </authorList>
    </citation>
    <scope>NUCLEOTIDE SEQUENCE</scope>
    <source>
        <strain evidence="5">ICMP 16352</strain>
    </source>
</reference>
<sequence length="528" mass="59477">MASVPHIHDELAANSERVVVDTKYGSVTGGRAKNGTVTFLEIPYALPPGRFMDPEPLPPDYNYAKKEYITEDTWAFQPRRDGEAAAGSYHVDQVGYGKPSENPLFVNIFVPPSFPSQKGFPVKVYLHGGFLQYSSPHRITYQNQFVAADRSEVWVNVGYRLSAFGFLACDEPKINGNFGFKDQWVALEWVRENISVFGGNPNNVQLVGLSGGAHAVHQNLHHVSHLPEGAQSPFQSAHLMSNAMVLTPKTPTEMRPQFQAFCRALHLDPAASTILDDLRAVPAETICRTIESKAAGPNNSTFRGCLNNDWLPSTTDTMTWQRSGAFAQALKQKGVHSVIVGDLTDEWYFYSTSSVIEKPADIVPNLERYYQDDIAEKIVGQYDTLGDDATPKECAKMFGRMTSDYQVHLPVRILARDLHDAGFPVLRYEIRWTPEQNRTDGYVTHGTDTYLWHFRLPSLEPSQAEIARAWIRRVDEERTILEREGRPSRENNEVFALCEDRSIQWVEDDKWAEKMRLLITLPGDPGDV</sequence>
<evidence type="ECO:0000256" key="2">
    <source>
        <dbReference type="ARBA" id="ARBA00022801"/>
    </source>
</evidence>
<gene>
    <name evidence="5" type="ORF">IW261DRAFT_1578266</name>
</gene>
<protein>
    <recommendedName>
        <fullName evidence="3">Carboxylic ester hydrolase</fullName>
        <ecNumber evidence="3">3.1.1.-</ecNumber>
    </recommendedName>
</protein>
<dbReference type="EMBL" id="JAUEPR010000204">
    <property type="protein sequence ID" value="KAK0459890.1"/>
    <property type="molecule type" value="Genomic_DNA"/>
</dbReference>
<evidence type="ECO:0000313" key="6">
    <source>
        <dbReference type="Proteomes" id="UP001175227"/>
    </source>
</evidence>
<evidence type="ECO:0000259" key="4">
    <source>
        <dbReference type="Pfam" id="PF00135"/>
    </source>
</evidence>
<dbReference type="GO" id="GO:0016787">
    <property type="term" value="F:hydrolase activity"/>
    <property type="evidence" value="ECO:0007669"/>
    <property type="project" value="UniProtKB-KW"/>
</dbReference>
<name>A0AA39N766_9AGAR</name>